<dbReference type="PANTHER" id="PTHR33562">
    <property type="entry name" value="ATILLA, ISOFORM B-RELATED-RELATED"/>
    <property type="match status" value="1"/>
</dbReference>
<evidence type="ECO:0000256" key="2">
    <source>
        <dbReference type="ARBA" id="ARBA00022622"/>
    </source>
</evidence>
<keyword evidence="8" id="KW-0449">Lipoprotein</keyword>
<accession>A0AAD9VUW6</accession>
<reference evidence="10" key="1">
    <citation type="submission" date="2021-08" db="EMBL/GenBank/DDBJ databases">
        <authorList>
            <person name="Misof B."/>
            <person name="Oliver O."/>
            <person name="Podsiadlowski L."/>
            <person name="Donath A."/>
            <person name="Peters R."/>
            <person name="Mayer C."/>
            <person name="Rust J."/>
            <person name="Gunkel S."/>
            <person name="Lesny P."/>
            <person name="Martin S."/>
            <person name="Oeyen J.P."/>
            <person name="Petersen M."/>
            <person name="Panagiotis P."/>
            <person name="Wilbrandt J."/>
            <person name="Tanja T."/>
        </authorList>
    </citation>
    <scope>NUCLEOTIDE SEQUENCE</scope>
    <source>
        <strain evidence="10">GBR_01_08_01A</strain>
        <tissue evidence="10">Thorax + abdomen</tissue>
    </source>
</reference>
<evidence type="ECO:0000256" key="9">
    <source>
        <dbReference type="SAM" id="SignalP"/>
    </source>
</evidence>
<comment type="subcellular location">
    <subcellularLocation>
        <location evidence="1">Membrane</location>
        <topology evidence="1">Lipid-anchor</topology>
        <topology evidence="1">GPI-anchor</topology>
    </subcellularLocation>
</comment>
<keyword evidence="11" id="KW-1185">Reference proteome</keyword>
<keyword evidence="2" id="KW-0336">GPI-anchor</keyword>
<comment type="caution">
    <text evidence="10">The sequence shown here is derived from an EMBL/GenBank/DDBJ whole genome shotgun (WGS) entry which is preliminary data.</text>
</comment>
<evidence type="ECO:0000313" key="10">
    <source>
        <dbReference type="EMBL" id="KAK2587853.1"/>
    </source>
</evidence>
<organism evidence="10 11">
    <name type="scientific">Odynerus spinipes</name>
    <dbReference type="NCBI Taxonomy" id="1348599"/>
    <lineage>
        <taxon>Eukaryota</taxon>
        <taxon>Metazoa</taxon>
        <taxon>Ecdysozoa</taxon>
        <taxon>Arthropoda</taxon>
        <taxon>Hexapoda</taxon>
        <taxon>Insecta</taxon>
        <taxon>Pterygota</taxon>
        <taxon>Neoptera</taxon>
        <taxon>Endopterygota</taxon>
        <taxon>Hymenoptera</taxon>
        <taxon>Apocrita</taxon>
        <taxon>Aculeata</taxon>
        <taxon>Vespoidea</taxon>
        <taxon>Vespidae</taxon>
        <taxon>Eumeninae</taxon>
        <taxon>Odynerus</taxon>
    </lineage>
</organism>
<dbReference type="Pfam" id="PF17064">
    <property type="entry name" value="QVR"/>
    <property type="match status" value="1"/>
</dbReference>
<proteinExistence type="predicted"/>
<dbReference type="InterPro" id="IPR031424">
    <property type="entry name" value="QVR-like"/>
</dbReference>
<evidence type="ECO:0000256" key="5">
    <source>
        <dbReference type="ARBA" id="ARBA00022989"/>
    </source>
</evidence>
<evidence type="ECO:0008006" key="12">
    <source>
        <dbReference type="Google" id="ProtNLM"/>
    </source>
</evidence>
<dbReference type="EMBL" id="JAIFRP010000006">
    <property type="protein sequence ID" value="KAK2587853.1"/>
    <property type="molecule type" value="Genomic_DNA"/>
</dbReference>
<dbReference type="PANTHER" id="PTHR33562:SF2">
    <property type="entry name" value="PROTEIN QUIVER"/>
    <property type="match status" value="1"/>
</dbReference>
<dbReference type="AlphaFoldDB" id="A0AAD9VUW6"/>
<evidence type="ECO:0000313" key="11">
    <source>
        <dbReference type="Proteomes" id="UP001258017"/>
    </source>
</evidence>
<feature type="chain" id="PRO_5042077628" description="Protein sleepless" evidence="9">
    <location>
        <begin position="23"/>
        <end position="154"/>
    </location>
</feature>
<dbReference type="GO" id="GO:0032222">
    <property type="term" value="P:regulation of synaptic transmission, cholinergic"/>
    <property type="evidence" value="ECO:0007669"/>
    <property type="project" value="InterPro"/>
</dbReference>
<dbReference type="GO" id="GO:0098552">
    <property type="term" value="C:side of membrane"/>
    <property type="evidence" value="ECO:0007669"/>
    <property type="project" value="UniProtKB-KW"/>
</dbReference>
<keyword evidence="3" id="KW-0812">Transmembrane</keyword>
<dbReference type="Proteomes" id="UP001258017">
    <property type="component" value="Unassembled WGS sequence"/>
</dbReference>
<dbReference type="GO" id="GO:0030431">
    <property type="term" value="P:sleep"/>
    <property type="evidence" value="ECO:0007669"/>
    <property type="project" value="InterPro"/>
</dbReference>
<evidence type="ECO:0000256" key="4">
    <source>
        <dbReference type="ARBA" id="ARBA00022729"/>
    </source>
</evidence>
<keyword evidence="7" id="KW-0325">Glycoprotein</keyword>
<dbReference type="InterPro" id="IPR050975">
    <property type="entry name" value="Sleep_regulator"/>
</dbReference>
<dbReference type="CDD" id="cd23593">
    <property type="entry name" value="TFP_LU_ECD_Twit"/>
    <property type="match status" value="1"/>
</dbReference>
<protein>
    <recommendedName>
        <fullName evidence="12">Protein sleepless</fullName>
    </recommendedName>
</protein>
<keyword evidence="5" id="KW-1133">Transmembrane helix</keyword>
<feature type="signal peptide" evidence="9">
    <location>
        <begin position="1"/>
        <end position="22"/>
    </location>
</feature>
<evidence type="ECO:0000256" key="8">
    <source>
        <dbReference type="ARBA" id="ARBA00023288"/>
    </source>
</evidence>
<reference evidence="10" key="2">
    <citation type="journal article" date="2023" name="Commun. Biol.">
        <title>Intrasexual cuticular hydrocarbon dimorphism in a wasp sheds light on hydrocarbon biosynthesis genes in Hymenoptera.</title>
        <authorList>
            <person name="Moris V.C."/>
            <person name="Podsiadlowski L."/>
            <person name="Martin S."/>
            <person name="Oeyen J.P."/>
            <person name="Donath A."/>
            <person name="Petersen M."/>
            <person name="Wilbrandt J."/>
            <person name="Misof B."/>
            <person name="Liedtke D."/>
            <person name="Thamm M."/>
            <person name="Scheiner R."/>
            <person name="Schmitt T."/>
            <person name="Niehuis O."/>
        </authorList>
    </citation>
    <scope>NUCLEOTIDE SEQUENCE</scope>
    <source>
        <strain evidence="10">GBR_01_08_01A</strain>
    </source>
</reference>
<name>A0AAD9VUW6_9HYME</name>
<evidence type="ECO:0000256" key="1">
    <source>
        <dbReference type="ARBA" id="ARBA00004589"/>
    </source>
</evidence>
<evidence type="ECO:0000256" key="3">
    <source>
        <dbReference type="ARBA" id="ARBA00022692"/>
    </source>
</evidence>
<keyword evidence="4 9" id="KW-0732">Signal</keyword>
<gene>
    <name evidence="10" type="ORF">KPH14_003950</name>
</gene>
<sequence>MAVNVFWMSLVVLAIFVGSGSALRCWDCSSNVNALCNDPMNTTEHQAIFHVKDCRRGPYANVKTVCRKIVTREDGERVVIRSCSMPNHDEMETSDGPCSPQMMSGRSIVESCHICSTDLCNSASGLSTMRSLYFTGLALILYRFFFESKYEAVM</sequence>
<evidence type="ECO:0000256" key="6">
    <source>
        <dbReference type="ARBA" id="ARBA00023136"/>
    </source>
</evidence>
<evidence type="ECO:0000256" key="7">
    <source>
        <dbReference type="ARBA" id="ARBA00023180"/>
    </source>
</evidence>
<keyword evidence="6" id="KW-0472">Membrane</keyword>